<feature type="region of interest" description="Disordered" evidence="1">
    <location>
        <begin position="572"/>
        <end position="604"/>
    </location>
</feature>
<dbReference type="PANTHER" id="PTHR16207:SF11">
    <property type="entry name" value="SET DOMAIN-CONTAINING PROTEIN"/>
    <property type="match status" value="1"/>
</dbReference>
<dbReference type="EMBL" id="JPKZ01001231">
    <property type="protein sequence ID" value="KHN83062.1"/>
    <property type="molecule type" value="Genomic_DNA"/>
</dbReference>
<protein>
    <recommendedName>
        <fullName evidence="2">TASOR pseudo-PARP domain-containing protein</fullName>
    </recommendedName>
</protein>
<dbReference type="GO" id="GO:0045814">
    <property type="term" value="P:negative regulation of gene expression, epigenetic"/>
    <property type="evidence" value="ECO:0007669"/>
    <property type="project" value="InterPro"/>
</dbReference>
<evidence type="ECO:0000259" key="2">
    <source>
        <dbReference type="Pfam" id="PF12509"/>
    </source>
</evidence>
<sequence>MTSEHQAVKEFVIPRKGGNTQHAVESSRSLIEEIPLGSEDFRNVYWAMFCKHLSGSQKDRNVTAIHCAAIKNRTLEKKFKAFQKKLEDQDEPSEISYGFYRLLGPPRETELIAQHGLFTGNSFVGDLGDASKVESSRSLIEEIPLGSEDFRNVYWAMFCKHLSGSQKDRNVTAIHCAAIKNRTLEKKFKAFQKKLEDQDEPSEISYGFYRLLGPPRETELIAQHGLFTGNSFVGDLGDASKGVHLNESPDLVTPSKFLEKTRLQIMAFKVLKGRTNLVGLSSFTLEPTAGCASHTAKPPAGAESLSRHELFRYNQVYLYEENDSGTYANVPANVLPFAVFTVEFPPNTTTTFKYVPFTVWNGGLKVGERRYTDLMLQSSSGIFIRPPFFGRFFEITDLVPWKACLDYPPIIDLLSHQTIGKLSTKKEAGISVLASGATVLVIPNGEFSSLLALPCREGPVFHCLHFSKTLTDSLLTGTFEPLTIEENDEFNRLPNVGERVDGQDVDVQNIIEQLSSGCVQRVPNEEIARNSPIINPSIREVSRHPVATPENLSPADMDIVTESDDEEMVTAPRCGQGHTRSTGSSQIVSPQLSTQNERPTAPSTNPVSWSVLYKVFFFGCSNELIGEMA</sequence>
<dbReference type="STRING" id="6265.A0A0B2VNP7"/>
<dbReference type="GO" id="GO:0005654">
    <property type="term" value="C:nucleoplasm"/>
    <property type="evidence" value="ECO:0007669"/>
    <property type="project" value="TreeGrafter"/>
</dbReference>
<gene>
    <name evidence="3" type="primary">fam208a</name>
    <name evidence="3" type="ORF">Tcan_04911</name>
</gene>
<name>A0A0B2VNP7_TOXCA</name>
<dbReference type="OrthoDB" id="5960959at2759"/>
<dbReference type="InterPro" id="IPR022188">
    <property type="entry name" value="TASOR_DUF3715"/>
</dbReference>
<evidence type="ECO:0000313" key="3">
    <source>
        <dbReference type="EMBL" id="KHN83062.1"/>
    </source>
</evidence>
<proteinExistence type="predicted"/>
<reference evidence="3 4" key="1">
    <citation type="submission" date="2014-11" db="EMBL/GenBank/DDBJ databases">
        <title>Genetic blueprint of the zoonotic pathogen Toxocara canis.</title>
        <authorList>
            <person name="Zhu X.-Q."/>
            <person name="Korhonen P.K."/>
            <person name="Cai H."/>
            <person name="Young N.D."/>
            <person name="Nejsum P."/>
            <person name="von Samson-Himmelstjerna G."/>
            <person name="Boag P.R."/>
            <person name="Tan P."/>
            <person name="Li Q."/>
            <person name="Min J."/>
            <person name="Yang Y."/>
            <person name="Wang X."/>
            <person name="Fang X."/>
            <person name="Hall R.S."/>
            <person name="Hofmann A."/>
            <person name="Sternberg P.W."/>
            <person name="Jex A.R."/>
            <person name="Gasser R.B."/>
        </authorList>
    </citation>
    <scope>NUCLEOTIDE SEQUENCE [LARGE SCALE GENOMIC DNA]</scope>
    <source>
        <strain evidence="3">PN_DK_2014</strain>
    </source>
</reference>
<comment type="caution">
    <text evidence="3">The sequence shown here is derived from an EMBL/GenBank/DDBJ whole genome shotgun (WGS) entry which is preliminary data.</text>
</comment>
<dbReference type="PANTHER" id="PTHR16207">
    <property type="entry name" value="SET DOMAIN-CONTAINING PROTEIN"/>
    <property type="match status" value="1"/>
</dbReference>
<dbReference type="Proteomes" id="UP000031036">
    <property type="component" value="Unassembled WGS sequence"/>
</dbReference>
<organism evidence="3 4">
    <name type="scientific">Toxocara canis</name>
    <name type="common">Canine roundworm</name>
    <dbReference type="NCBI Taxonomy" id="6265"/>
    <lineage>
        <taxon>Eukaryota</taxon>
        <taxon>Metazoa</taxon>
        <taxon>Ecdysozoa</taxon>
        <taxon>Nematoda</taxon>
        <taxon>Chromadorea</taxon>
        <taxon>Rhabditida</taxon>
        <taxon>Spirurina</taxon>
        <taxon>Ascaridomorpha</taxon>
        <taxon>Ascaridoidea</taxon>
        <taxon>Toxocaridae</taxon>
        <taxon>Toxocara</taxon>
    </lineage>
</organism>
<dbReference type="InterPro" id="IPR046432">
    <property type="entry name" value="TASOR"/>
</dbReference>
<keyword evidence="4" id="KW-1185">Reference proteome</keyword>
<feature type="compositionally biased region" description="Polar residues" evidence="1">
    <location>
        <begin position="578"/>
        <end position="604"/>
    </location>
</feature>
<evidence type="ECO:0000256" key="1">
    <source>
        <dbReference type="SAM" id="MobiDB-lite"/>
    </source>
</evidence>
<dbReference type="AlphaFoldDB" id="A0A0B2VNP7"/>
<evidence type="ECO:0000313" key="4">
    <source>
        <dbReference type="Proteomes" id="UP000031036"/>
    </source>
</evidence>
<feature type="domain" description="TASOR pseudo-PARP" evidence="2">
    <location>
        <begin position="211"/>
        <end position="336"/>
    </location>
</feature>
<dbReference type="Pfam" id="PF12509">
    <property type="entry name" value="DUF3715"/>
    <property type="match status" value="1"/>
</dbReference>
<accession>A0A0B2VNP7</accession>